<evidence type="ECO:0008006" key="3">
    <source>
        <dbReference type="Google" id="ProtNLM"/>
    </source>
</evidence>
<reference evidence="1 2" key="1">
    <citation type="submission" date="2015-09" db="EMBL/GenBank/DDBJ databases">
        <authorList>
            <consortium name="Pathogen Informatics"/>
        </authorList>
    </citation>
    <scope>NUCLEOTIDE SEQUENCE [LARGE SCALE GENOMIC DNA]</scope>
    <source>
        <strain evidence="1 2">2789STDY5834884</strain>
    </source>
</reference>
<dbReference type="Proteomes" id="UP000095602">
    <property type="component" value="Unassembled WGS sequence"/>
</dbReference>
<dbReference type="EMBL" id="CZAJ01000046">
    <property type="protein sequence ID" value="CUP42593.1"/>
    <property type="molecule type" value="Genomic_DNA"/>
</dbReference>
<protein>
    <recommendedName>
        <fullName evidence="3">ATP-binding protein</fullName>
    </recommendedName>
</protein>
<evidence type="ECO:0000313" key="2">
    <source>
        <dbReference type="Proteomes" id="UP000095602"/>
    </source>
</evidence>
<accession>A0A174N1T2</accession>
<dbReference type="RefSeq" id="WP_055274656.1">
    <property type="nucleotide sequence ID" value="NZ_CZAJ01000046.1"/>
</dbReference>
<name>A0A174N1T2_9FIRM</name>
<proteinExistence type="predicted"/>
<gene>
    <name evidence="1" type="ORF">ERS852497_02838</name>
</gene>
<sequence>MQINWECFSTYNHDSRGIRFKFEDLCRQLFINEFIKDNKQYKYLHANPNNHGLETEPIYDEVNDRWIGFQAKFFDTVVKYDQIMHSAQKTVEYYTGKEGIVNCVYLFCNKPITAISDRYVNCVKYLSNYEIEIQLITDTAILDLVRAKYPYLGLYYFGNHTLNNKWFEIHNNHMFDELQERYNKEFDVETLFSDELSLFINDSKAVNLINVKKKALLDKIEKKQYVTSNKEYLRLLFYRVSLLNDVSIENLEDSFWWYERISEEISQSISKLNCELEELENKQFDENDIMSISDFTVQNKIREIKELIDLPRDLIISDKERKLIMRDCLFVHGIAGIGKSHLLATKTNTLLSEGRSALLLVAGIYFTNDPIDEQIMKNLHLNYSFDELVDILEAIGEKQNRIVPVFIDALNETWNANLWKSGISSILDKIHESRMVKIVVSYRSEYEKILLPECVRNDKVNAVSIHHLGFEFNSIQAIREFLNHYNIPFTPTEYFGSEMSNPLFLTLYCKTYNGNNGSLQELYERLIGEANRKIHHNLKKSLQDKGYTEEDELVSELVVQIADWFITNNKKTISQKELLLLNFWGDYDISAIPFVRQLQKERLLYESIYSESKRLHFAYDQMNDYFCAKAIISRAKDRTEVIAYIKDDVLNIVNGKLNNPENVDLFVNICALYAEKYGEECIEIIDAIDNDNDKYFIFSRYLTSFEWRNKENLPVNQFNNWLMKNQLYEKVVWRMLISNSMKVNHPFNADYLHELLYKFSLNNRDYVWTIYINELKSYNNDNRLIQLIEMYASGQTLDISDDKQIELMLTLFGWLLTSSNRKLRDYTSKAMIEILKDRVDLCRRVLEKFHEVNDPYILQRLYGIVFGACCRRLDEESIQGLAEYVYYTIFDNDMVYPDILLRDYARMIIERFLYENPEYTGIIQKIKIIPPYNSEPIPEINDQHYLDKHYEGGMYRLISSMKFEGMGIYGDFGRYVFQGAIKTFDINESKVWNYAVSYILNDLGYSEDLFGEYDLHCSSGRNETIKTERIGKKYQWIMMYNILARIADHCPMLDRWSSDNNNLVYDGAWQLYVRNFDPTLICNNIEYEDMPVFEALKSCSINVKYEHSKVNVDSEQMKSDWMNTKGIFFDEMKNMMILSDEDDTKWISLTRYYDTGRKMIDRDSLYEWSWAYAYFVSIGQAEQLVNCITNNRPVITNATASFHQETNIYNREYPWAPSYKCSEQYAEVEVDIETGEEETITENIPVPNYSKFMQFITKYSGEDGEESDGTITIPNVTYENKTVTRKVRKKIGNILHATTDLLWECQYDATIDETVTRSMPCAKIINTMHLKQLDREGFFYNSNHEIVAFDTNLTQDVNAVVIRKDVLDEFLAKTNMKLIWIMDAEKEVDRQSQDMVNWSEWEGVFVYEGDFVSGEFKRLK</sequence>
<organism evidence="1 2">
    <name type="scientific">Agathobacter rectalis</name>
    <dbReference type="NCBI Taxonomy" id="39491"/>
    <lineage>
        <taxon>Bacteria</taxon>
        <taxon>Bacillati</taxon>
        <taxon>Bacillota</taxon>
        <taxon>Clostridia</taxon>
        <taxon>Lachnospirales</taxon>
        <taxon>Lachnospiraceae</taxon>
        <taxon>Agathobacter</taxon>
    </lineage>
</organism>
<evidence type="ECO:0000313" key="1">
    <source>
        <dbReference type="EMBL" id="CUP42593.1"/>
    </source>
</evidence>